<evidence type="ECO:0000313" key="3">
    <source>
        <dbReference type="Proteomes" id="UP000219467"/>
    </source>
</evidence>
<keyword evidence="3" id="KW-1185">Reference proteome</keyword>
<proteinExistence type="predicted"/>
<protein>
    <recommendedName>
        <fullName evidence="4">Transposase</fullName>
    </recommendedName>
</protein>
<name>A0A285CV43_9RHOB</name>
<feature type="compositionally biased region" description="Polar residues" evidence="1">
    <location>
        <begin position="176"/>
        <end position="185"/>
    </location>
</feature>
<evidence type="ECO:0000313" key="2">
    <source>
        <dbReference type="EMBL" id="SNX70803.1"/>
    </source>
</evidence>
<feature type="compositionally biased region" description="Basic residues" evidence="1">
    <location>
        <begin position="164"/>
        <end position="173"/>
    </location>
</feature>
<gene>
    <name evidence="2" type="ORF">SAMN05878503_1072</name>
</gene>
<dbReference type="Proteomes" id="UP000219467">
    <property type="component" value="Unassembled WGS sequence"/>
</dbReference>
<evidence type="ECO:0000256" key="1">
    <source>
        <dbReference type="SAM" id="MobiDB-lite"/>
    </source>
</evidence>
<accession>A0A285CV43</accession>
<sequence length="227" mass="24334">MPLLPTASGCATLVVPHLQRNAEGILEGCSFPLGTLRQSRAPVAWRGGSFGKTRSRPHCNRVMAAYPPCQPAIKARPDGPFGAHNLLRAGHAVWSIKPHGVARYATRQKNDTAEAEPIAAAAMPAAMRFGPQDAASDPGDDVAAPTDRRCPFRRTGSRNDGIGRHARHEHARRQASFAQPSQSEGVCQAAEAGETVEAMQDGPMEPRSTVLIEASDALAVVFRRHRP</sequence>
<evidence type="ECO:0008006" key="4">
    <source>
        <dbReference type="Google" id="ProtNLM"/>
    </source>
</evidence>
<dbReference type="EMBL" id="OAOQ01000007">
    <property type="protein sequence ID" value="SNX70803.1"/>
    <property type="molecule type" value="Genomic_DNA"/>
</dbReference>
<feature type="region of interest" description="Disordered" evidence="1">
    <location>
        <begin position="132"/>
        <end position="189"/>
    </location>
</feature>
<organism evidence="2 3">
    <name type="scientific">Cereibacter ovatus</name>
    <dbReference type="NCBI Taxonomy" id="439529"/>
    <lineage>
        <taxon>Bacteria</taxon>
        <taxon>Pseudomonadati</taxon>
        <taxon>Pseudomonadota</taxon>
        <taxon>Alphaproteobacteria</taxon>
        <taxon>Rhodobacterales</taxon>
        <taxon>Paracoccaceae</taxon>
        <taxon>Cereibacter</taxon>
    </lineage>
</organism>
<dbReference type="AlphaFoldDB" id="A0A285CV43"/>
<reference evidence="3" key="1">
    <citation type="submission" date="2017-08" db="EMBL/GenBank/DDBJ databases">
        <authorList>
            <person name="Varghese N."/>
            <person name="Submissions S."/>
        </authorList>
    </citation>
    <scope>NUCLEOTIDE SEQUENCE [LARGE SCALE GENOMIC DNA]</scope>
    <source>
        <strain evidence="3">JA234</strain>
    </source>
</reference>